<dbReference type="InterPro" id="IPR001173">
    <property type="entry name" value="Glyco_trans_2-like"/>
</dbReference>
<dbReference type="EMBL" id="CP047650">
    <property type="protein sequence ID" value="QHI99036.1"/>
    <property type="molecule type" value="Genomic_DNA"/>
</dbReference>
<evidence type="ECO:0000259" key="3">
    <source>
        <dbReference type="Pfam" id="PF00535"/>
    </source>
</evidence>
<dbReference type="KEGG" id="xyk:GT347_14205"/>
<comment type="similarity">
    <text evidence="1">Belongs to the glycosyltransferase 2 family. WaaE/KdtX subfamily.</text>
</comment>
<proteinExistence type="inferred from homology"/>
<accession>A0A857J5D2</accession>
<dbReference type="Pfam" id="PF00535">
    <property type="entry name" value="Glycos_transf_2"/>
    <property type="match status" value="1"/>
</dbReference>
<dbReference type="RefSeq" id="WP_160552777.1">
    <property type="nucleotide sequence ID" value="NZ_CP047650.1"/>
</dbReference>
<feature type="domain" description="Glycosyltransferase 2-like" evidence="3">
    <location>
        <begin position="12"/>
        <end position="146"/>
    </location>
</feature>
<evidence type="ECO:0000256" key="1">
    <source>
        <dbReference type="ARBA" id="ARBA00038494"/>
    </source>
</evidence>
<sequence>MNGIPMAPRLTIGVLTLNEERHIERCLRSCAFADEIVVVDSGSRDRTVALAEGLGARVFTHADWQGFGVQRTRLMEHATGDWLFFVDADEEVTTELRAEVEAFVAAGREAIGTVRWRVVAYGQELRWFLGQSEIERLFPRQKLLRYTGVVHEHAEMAEPRPPRHAFSGRLLHTSRESVGDSLGKLRQYAMLGAAKRAQAGKRGGVWRGIASGLWVFLRLYVIRLGFLGGGAGFLFCFFIALESFFRYAALHYDRDTLRADIPR</sequence>
<dbReference type="PANTHER" id="PTHR43630">
    <property type="entry name" value="POLY-BETA-1,6-N-ACETYL-D-GLUCOSAMINE SYNTHASE"/>
    <property type="match status" value="1"/>
</dbReference>
<dbReference type="GO" id="GO:0016740">
    <property type="term" value="F:transferase activity"/>
    <property type="evidence" value="ECO:0007669"/>
    <property type="project" value="UniProtKB-KW"/>
</dbReference>
<keyword evidence="2" id="KW-0812">Transmembrane</keyword>
<protein>
    <submittedName>
        <fullName evidence="4">Glycosyltransferase</fullName>
    </submittedName>
</protein>
<name>A0A857J5D2_9BURK</name>
<evidence type="ECO:0000313" key="5">
    <source>
        <dbReference type="Proteomes" id="UP000464787"/>
    </source>
</evidence>
<dbReference type="CDD" id="cd02511">
    <property type="entry name" value="Beta4Glucosyltransferase"/>
    <property type="match status" value="1"/>
</dbReference>
<dbReference type="InterPro" id="IPR029044">
    <property type="entry name" value="Nucleotide-diphossugar_trans"/>
</dbReference>
<dbReference type="Gene3D" id="3.90.550.10">
    <property type="entry name" value="Spore Coat Polysaccharide Biosynthesis Protein SpsA, Chain A"/>
    <property type="match status" value="1"/>
</dbReference>
<dbReference type="PANTHER" id="PTHR43630:SF2">
    <property type="entry name" value="GLYCOSYLTRANSFERASE"/>
    <property type="match status" value="1"/>
</dbReference>
<keyword evidence="5" id="KW-1185">Reference proteome</keyword>
<gene>
    <name evidence="4" type="ORF">GT347_14205</name>
</gene>
<organism evidence="4 5">
    <name type="scientific">Xylophilus rhododendri</name>
    <dbReference type="NCBI Taxonomy" id="2697032"/>
    <lineage>
        <taxon>Bacteria</taxon>
        <taxon>Pseudomonadati</taxon>
        <taxon>Pseudomonadota</taxon>
        <taxon>Betaproteobacteria</taxon>
        <taxon>Burkholderiales</taxon>
        <taxon>Xylophilus</taxon>
    </lineage>
</organism>
<keyword evidence="2" id="KW-1133">Transmembrane helix</keyword>
<dbReference type="Proteomes" id="UP000464787">
    <property type="component" value="Chromosome"/>
</dbReference>
<dbReference type="SUPFAM" id="SSF53448">
    <property type="entry name" value="Nucleotide-diphospho-sugar transferases"/>
    <property type="match status" value="1"/>
</dbReference>
<feature type="transmembrane region" description="Helical" evidence="2">
    <location>
        <begin position="227"/>
        <end position="248"/>
    </location>
</feature>
<evidence type="ECO:0000256" key="2">
    <source>
        <dbReference type="SAM" id="Phobius"/>
    </source>
</evidence>
<reference evidence="4 5" key="1">
    <citation type="submission" date="2020-01" db="EMBL/GenBank/DDBJ databases">
        <title>Genome sequencing of strain KACC 21265.</title>
        <authorList>
            <person name="Heo J."/>
            <person name="Kim S.-J."/>
            <person name="Kim J.-S."/>
            <person name="Hong S.-B."/>
            <person name="Kwon S.-W."/>
        </authorList>
    </citation>
    <scope>NUCLEOTIDE SEQUENCE [LARGE SCALE GENOMIC DNA]</scope>
    <source>
        <strain evidence="4 5">KACC 21265</strain>
    </source>
</reference>
<dbReference type="AlphaFoldDB" id="A0A857J5D2"/>
<keyword evidence="4" id="KW-0808">Transferase</keyword>
<evidence type="ECO:0000313" key="4">
    <source>
        <dbReference type="EMBL" id="QHI99036.1"/>
    </source>
</evidence>
<keyword evidence="2" id="KW-0472">Membrane</keyword>